<name>F5XYQ9_RAMTT</name>
<evidence type="ECO:0000313" key="3">
    <source>
        <dbReference type="Proteomes" id="UP000008385"/>
    </source>
</evidence>
<dbReference type="InterPro" id="IPR010982">
    <property type="entry name" value="Lambda_DNA-bd_dom_sf"/>
</dbReference>
<accession>F5XYQ9</accession>
<dbReference type="SMART" id="SM00530">
    <property type="entry name" value="HTH_XRE"/>
    <property type="match status" value="1"/>
</dbReference>
<reference evidence="2 3" key="2">
    <citation type="journal article" date="2011" name="PLoS ONE">
        <title>The Cyst-Dividing Bacterium Ramlibacter tataouinensis TTB310 Genome Reveals a Well-Stocked Toolbox for Adaptation to a Desert Environment.</title>
        <authorList>
            <person name="De Luca G."/>
            <person name="Barakat M."/>
            <person name="Ortet P."/>
            <person name="Fochesato S."/>
            <person name="Jourlin-Castelli C."/>
            <person name="Ansaldi M."/>
            <person name="Py B."/>
            <person name="Fichant G."/>
            <person name="Coutinho P.M."/>
            <person name="Voulhoux R."/>
            <person name="Bastien O."/>
            <person name="Marechal E."/>
            <person name="Henrissat B."/>
            <person name="Quentin Y."/>
            <person name="Noirot P."/>
            <person name="Filloux A."/>
            <person name="Mejean V."/>
            <person name="Dubow M.S."/>
            <person name="Barras F."/>
            <person name="Barbe V."/>
            <person name="Weissenbach J."/>
            <person name="Mihalcescu I."/>
            <person name="Vermeglio A."/>
            <person name="Achouak W."/>
            <person name="Heulin T."/>
        </authorList>
    </citation>
    <scope>NUCLEOTIDE SEQUENCE [LARGE SCALE GENOMIC DNA]</scope>
    <source>
        <strain evidence="3">ATCC BAA-407 / DSM 14655 / LMG 21543 / TTB310</strain>
    </source>
</reference>
<dbReference type="HOGENOM" id="CLU_2397496_0_0_4"/>
<dbReference type="SUPFAM" id="SSF47413">
    <property type="entry name" value="lambda repressor-like DNA-binding domains"/>
    <property type="match status" value="1"/>
</dbReference>
<dbReference type="EMBL" id="CP000245">
    <property type="protein sequence ID" value="AEG94426.1"/>
    <property type="molecule type" value="Genomic_DNA"/>
</dbReference>
<dbReference type="GO" id="GO:0003677">
    <property type="term" value="F:DNA binding"/>
    <property type="evidence" value="ECO:0007669"/>
    <property type="project" value="InterPro"/>
</dbReference>
<proteinExistence type="predicted"/>
<evidence type="ECO:0000313" key="2">
    <source>
        <dbReference type="EMBL" id="AEG94426.1"/>
    </source>
</evidence>
<feature type="domain" description="HTH cro/C1-type" evidence="1">
    <location>
        <begin position="28"/>
        <end position="73"/>
    </location>
</feature>
<dbReference type="Pfam" id="PF01381">
    <property type="entry name" value="HTH_3"/>
    <property type="match status" value="1"/>
</dbReference>
<reference evidence="3" key="1">
    <citation type="submission" date="2006-01" db="EMBL/GenBank/DDBJ databases">
        <title>Genome of the cyst-dividing bacterium Ramlibacter tataouinensis.</title>
        <authorList>
            <person name="Barakat M."/>
            <person name="Ortet P."/>
            <person name="De Luca G."/>
            <person name="Jourlin-Castelli C."/>
            <person name="Ansaldi M."/>
            <person name="Py B."/>
            <person name="Fichant G."/>
            <person name="Coutinho P."/>
            <person name="Voulhoux R."/>
            <person name="Bastien O."/>
            <person name="Roy S."/>
            <person name="Marechal E."/>
            <person name="Henrissat B."/>
            <person name="Quentin Y."/>
            <person name="Noirot P."/>
            <person name="Filloux A."/>
            <person name="Mejean V."/>
            <person name="DuBow M."/>
            <person name="Barras F."/>
            <person name="Heulin T."/>
        </authorList>
    </citation>
    <scope>NUCLEOTIDE SEQUENCE [LARGE SCALE GENOMIC DNA]</scope>
    <source>
        <strain evidence="3">ATCC BAA-407 / DSM 14655 / LMG 21543 / TTB310</strain>
    </source>
</reference>
<keyword evidence="3" id="KW-1185">Reference proteome</keyword>
<dbReference type="Gene3D" id="1.10.260.40">
    <property type="entry name" value="lambda repressor-like DNA-binding domains"/>
    <property type="match status" value="1"/>
</dbReference>
<evidence type="ECO:0000259" key="1">
    <source>
        <dbReference type="PROSITE" id="PS50943"/>
    </source>
</evidence>
<dbReference type="Proteomes" id="UP000008385">
    <property type="component" value="Chromosome"/>
</dbReference>
<sequence length="93" mass="10109">MAKVPSKALQVLAANLERLIAEHKELNSQPKLAAAAKIDQKTVYRIVTKQNEPSTDKLEKLAKALGVQTWQLLVPGLKPGALPELAVKETSEV</sequence>
<gene>
    <name evidence="2" type="ordered locus">Rta_33140</name>
</gene>
<dbReference type="InterPro" id="IPR001387">
    <property type="entry name" value="Cro/C1-type_HTH"/>
</dbReference>
<dbReference type="RefSeq" id="WP_013902657.1">
    <property type="nucleotide sequence ID" value="NC_015677.1"/>
</dbReference>
<dbReference type="KEGG" id="rta:Rta_33140"/>
<dbReference type="OrthoDB" id="8527856at2"/>
<dbReference type="CDD" id="cd00093">
    <property type="entry name" value="HTH_XRE"/>
    <property type="match status" value="1"/>
</dbReference>
<dbReference type="AlphaFoldDB" id="F5XYQ9"/>
<organism evidence="2 3">
    <name type="scientific">Ramlibacter tataouinensis (strain ATCC BAA-407 / DSM 14655 / LMG 21543 / TTB310)</name>
    <dbReference type="NCBI Taxonomy" id="365046"/>
    <lineage>
        <taxon>Bacteria</taxon>
        <taxon>Pseudomonadati</taxon>
        <taxon>Pseudomonadota</taxon>
        <taxon>Betaproteobacteria</taxon>
        <taxon>Burkholderiales</taxon>
        <taxon>Comamonadaceae</taxon>
        <taxon>Ramlibacter</taxon>
    </lineage>
</organism>
<dbReference type="PROSITE" id="PS50943">
    <property type="entry name" value="HTH_CROC1"/>
    <property type="match status" value="1"/>
</dbReference>
<protein>
    <submittedName>
        <fullName evidence="2">Transcriptional regulators-like protein</fullName>
    </submittedName>
</protein>